<dbReference type="SUPFAM" id="SSF53720">
    <property type="entry name" value="ALDH-like"/>
    <property type="match status" value="2"/>
</dbReference>
<gene>
    <name evidence="3" type="ORF">DV515_00019662</name>
</gene>
<dbReference type="Gene3D" id="3.40.309.10">
    <property type="entry name" value="Aldehyde Dehydrogenase, Chain A, domain 2"/>
    <property type="match status" value="2"/>
</dbReference>
<dbReference type="EMBL" id="QUSF01010975">
    <property type="protein sequence ID" value="RLV62111.1"/>
    <property type="molecule type" value="Genomic_DNA"/>
</dbReference>
<dbReference type="Gene3D" id="3.40.605.10">
    <property type="entry name" value="Aldehyde Dehydrogenase, Chain A, domain 1"/>
    <property type="match status" value="1"/>
</dbReference>
<evidence type="ECO:0000256" key="1">
    <source>
        <dbReference type="ARBA" id="ARBA00023002"/>
    </source>
</evidence>
<dbReference type="InterPro" id="IPR016163">
    <property type="entry name" value="Ald_DH_C"/>
</dbReference>
<dbReference type="AlphaFoldDB" id="A0A3L8Q447"/>
<dbReference type="Proteomes" id="UP000276834">
    <property type="component" value="Unassembled WGS sequence"/>
</dbReference>
<dbReference type="PANTHER" id="PTHR42862">
    <property type="entry name" value="DELTA-1-PYRROLINE-5-CARBOXYLATE DEHYDROGENASE 1, ISOFORM A-RELATED"/>
    <property type="match status" value="1"/>
</dbReference>
<dbReference type="InterPro" id="IPR016161">
    <property type="entry name" value="Ald_DH/histidinol_DH"/>
</dbReference>
<sequence length="385" mass="40240">GVWVLGPILTGCAFFGVDPEGCVGSGALFGLQEIFGPILAVFVYPEHRYREVLELIDTTTPYGLTGAIFARDNEARIFLLSRAGKSISHPACAAFVLLLQGGEGMVWKDFRADPGPPLAGQGHLPLSQGAPNPVQPGLGHWQGWASHVSLDNEGTRGPKPLWRGQKAPVGGTQAPLTWGCSGLCLSLPRAAIEESLRLLRHAAGNFYINDKSTGAVVAQQPFGGSRISGDTRAAGQALPSSPLCPSCPLCPPVSFLSSMSLCVPPVPMCPSCPSLSPSLMSLPSSVSFPSLHVPFVSLCPSCSPCPSMFPTSVSMSLLSLCPLCPSVSFPSLRVSPVLLVLPCPSCAHASCHSMSLPSLCVPPVLLVLPRPSCYLCPSCAHPVSL</sequence>
<dbReference type="PANTHER" id="PTHR42862:SF1">
    <property type="entry name" value="DELTA-1-PYRROLINE-5-CARBOXYLATE DEHYDROGENASE 2, ISOFORM A-RELATED"/>
    <property type="match status" value="1"/>
</dbReference>
<proteinExistence type="predicted"/>
<evidence type="ECO:0008006" key="5">
    <source>
        <dbReference type="Google" id="ProtNLM"/>
    </source>
</evidence>
<keyword evidence="1" id="KW-0560">Oxidoreductase</keyword>
<keyword evidence="2" id="KW-0520">NAD</keyword>
<dbReference type="InterPro" id="IPR050485">
    <property type="entry name" value="Proline_metab_enzyme"/>
</dbReference>
<dbReference type="GO" id="GO:0010133">
    <property type="term" value="P:L-proline catabolic process to L-glutamate"/>
    <property type="evidence" value="ECO:0007669"/>
    <property type="project" value="TreeGrafter"/>
</dbReference>
<accession>A0A3L8Q447</accession>
<dbReference type="InterPro" id="IPR016162">
    <property type="entry name" value="Ald_DH_N"/>
</dbReference>
<protein>
    <recommendedName>
        <fullName evidence="5">Aldehyde dehydrogenase domain-containing protein</fullName>
    </recommendedName>
</protein>
<organism evidence="3 4">
    <name type="scientific">Chloebia gouldiae</name>
    <name type="common">Gouldian finch</name>
    <name type="synonym">Erythrura gouldiae</name>
    <dbReference type="NCBI Taxonomy" id="44316"/>
    <lineage>
        <taxon>Eukaryota</taxon>
        <taxon>Metazoa</taxon>
        <taxon>Chordata</taxon>
        <taxon>Craniata</taxon>
        <taxon>Vertebrata</taxon>
        <taxon>Euteleostomi</taxon>
        <taxon>Archelosauria</taxon>
        <taxon>Archosauria</taxon>
        <taxon>Dinosauria</taxon>
        <taxon>Saurischia</taxon>
        <taxon>Theropoda</taxon>
        <taxon>Coelurosauria</taxon>
        <taxon>Aves</taxon>
        <taxon>Neognathae</taxon>
        <taxon>Neoaves</taxon>
        <taxon>Telluraves</taxon>
        <taxon>Australaves</taxon>
        <taxon>Passeriformes</taxon>
        <taxon>Passeroidea</taxon>
        <taxon>Passeridae</taxon>
        <taxon>Chloebia</taxon>
    </lineage>
</organism>
<evidence type="ECO:0000313" key="4">
    <source>
        <dbReference type="Proteomes" id="UP000276834"/>
    </source>
</evidence>
<feature type="non-terminal residue" evidence="3">
    <location>
        <position position="385"/>
    </location>
</feature>
<evidence type="ECO:0000313" key="3">
    <source>
        <dbReference type="EMBL" id="RLV62111.1"/>
    </source>
</evidence>
<name>A0A3L8Q447_CHLGU</name>
<dbReference type="GO" id="GO:0005759">
    <property type="term" value="C:mitochondrial matrix"/>
    <property type="evidence" value="ECO:0007669"/>
    <property type="project" value="TreeGrafter"/>
</dbReference>
<evidence type="ECO:0000256" key="2">
    <source>
        <dbReference type="ARBA" id="ARBA00023027"/>
    </source>
</evidence>
<comment type="caution">
    <text evidence="3">The sequence shown here is derived from an EMBL/GenBank/DDBJ whole genome shotgun (WGS) entry which is preliminary data.</text>
</comment>
<dbReference type="GO" id="GO:0003842">
    <property type="term" value="F:L-glutamate gamma-semialdehyde dehydrogenase activity"/>
    <property type="evidence" value="ECO:0007669"/>
    <property type="project" value="TreeGrafter"/>
</dbReference>
<feature type="non-terminal residue" evidence="3">
    <location>
        <position position="1"/>
    </location>
</feature>
<reference evidence="3 4" key="1">
    <citation type="journal article" date="2018" name="Proc. R. Soc. B">
        <title>A non-coding region near Follistatin controls head colour polymorphism in the Gouldian finch.</title>
        <authorList>
            <person name="Toomey M.B."/>
            <person name="Marques C.I."/>
            <person name="Andrade P."/>
            <person name="Araujo P.M."/>
            <person name="Sabatino S."/>
            <person name="Gazda M.A."/>
            <person name="Afonso S."/>
            <person name="Lopes R.J."/>
            <person name="Corbo J.C."/>
            <person name="Carneiro M."/>
        </authorList>
    </citation>
    <scope>NUCLEOTIDE SEQUENCE [LARGE SCALE GENOMIC DNA]</scope>
    <source>
        <strain evidence="3">Red01</strain>
        <tissue evidence="3">Muscle</tissue>
    </source>
</reference>
<dbReference type="OrthoDB" id="5322683at2759"/>
<keyword evidence="4" id="KW-1185">Reference proteome</keyword>